<evidence type="ECO:0000313" key="2">
    <source>
        <dbReference type="EMBL" id="KTR07352.1"/>
    </source>
</evidence>
<protein>
    <submittedName>
        <fullName evidence="2">Uncharacterized protein</fullName>
    </submittedName>
</protein>
<organism evidence="2 3">
    <name type="scientific">Aureimonas ureilytica</name>
    <dbReference type="NCBI Taxonomy" id="401562"/>
    <lineage>
        <taxon>Bacteria</taxon>
        <taxon>Pseudomonadati</taxon>
        <taxon>Pseudomonadota</taxon>
        <taxon>Alphaproteobacteria</taxon>
        <taxon>Hyphomicrobiales</taxon>
        <taxon>Aurantimonadaceae</taxon>
        <taxon>Aureimonas</taxon>
    </lineage>
</organism>
<keyword evidence="1" id="KW-0812">Transmembrane</keyword>
<keyword evidence="3" id="KW-1185">Reference proteome</keyword>
<name>A0A175RWU2_9HYPH</name>
<keyword evidence="1" id="KW-0472">Membrane</keyword>
<reference evidence="2 3" key="1">
    <citation type="journal article" date="2016" name="Front. Microbiol.">
        <title>Genomic Resource of Rice Seed Associated Bacteria.</title>
        <authorList>
            <person name="Midha S."/>
            <person name="Bansal K."/>
            <person name="Sharma S."/>
            <person name="Kumar N."/>
            <person name="Patil P.P."/>
            <person name="Chaudhry V."/>
            <person name="Patil P.B."/>
        </authorList>
    </citation>
    <scope>NUCLEOTIDE SEQUENCE [LARGE SCALE GENOMIC DNA]</scope>
    <source>
        <strain evidence="2 3">NS365</strain>
    </source>
</reference>
<dbReference type="RefSeq" id="WP_058599118.1">
    <property type="nucleotide sequence ID" value="NZ_LDQA01000011.1"/>
</dbReference>
<proteinExistence type="predicted"/>
<dbReference type="EMBL" id="LDQA01000011">
    <property type="protein sequence ID" value="KTR07352.1"/>
    <property type="molecule type" value="Genomic_DNA"/>
</dbReference>
<dbReference type="AlphaFoldDB" id="A0A175RWU2"/>
<sequence length="70" mass="7572">MIPNLHPDHPKAIYREIANDAAPAPRPYVLPPSETSAPMVQDEEQFWTACVGAAFLVVVVLIVYAAKGLA</sequence>
<dbReference type="PATRIC" id="fig|401562.4.peg.492"/>
<dbReference type="Proteomes" id="UP000078529">
    <property type="component" value="Unassembled WGS sequence"/>
</dbReference>
<gene>
    <name evidence="2" type="ORF">NS365_04680</name>
</gene>
<feature type="transmembrane region" description="Helical" evidence="1">
    <location>
        <begin position="46"/>
        <end position="66"/>
    </location>
</feature>
<accession>A0A175RWU2</accession>
<evidence type="ECO:0000313" key="3">
    <source>
        <dbReference type="Proteomes" id="UP000078529"/>
    </source>
</evidence>
<comment type="caution">
    <text evidence="2">The sequence shown here is derived from an EMBL/GenBank/DDBJ whole genome shotgun (WGS) entry which is preliminary data.</text>
</comment>
<keyword evidence="1" id="KW-1133">Transmembrane helix</keyword>
<evidence type="ECO:0000256" key="1">
    <source>
        <dbReference type="SAM" id="Phobius"/>
    </source>
</evidence>